<dbReference type="InterPro" id="IPR003084">
    <property type="entry name" value="HDAC_I/II"/>
</dbReference>
<feature type="domain" description="Histone deacetylase" evidence="8">
    <location>
        <begin position="33"/>
        <end position="325"/>
    </location>
</feature>
<dbReference type="GO" id="GO:0141221">
    <property type="term" value="F:histone deacetylase activity, hydrolytic mechanism"/>
    <property type="evidence" value="ECO:0007669"/>
    <property type="project" value="UniProtKB-EC"/>
</dbReference>
<accession>A0A4P9WY59</accession>
<evidence type="ECO:0000313" key="12">
    <source>
        <dbReference type="Proteomes" id="UP000274922"/>
    </source>
</evidence>
<comment type="similarity">
    <text evidence="4">Belongs to the histone deacetylase family. HD Type 1 subfamily.</text>
</comment>
<evidence type="ECO:0000256" key="5">
    <source>
        <dbReference type="PIRSR" id="PIRSR037913-1"/>
    </source>
</evidence>
<evidence type="ECO:0000256" key="6">
    <source>
        <dbReference type="PIRSR" id="PIRSR037913-2"/>
    </source>
</evidence>
<feature type="binding site" evidence="7">
    <location>
        <position position="182"/>
    </location>
    <ligand>
        <name>a divalent metal cation</name>
        <dbReference type="ChEBI" id="CHEBI:60240"/>
    </ligand>
</feature>
<feature type="binding site" evidence="6">
    <location>
        <position position="310"/>
    </location>
    <ligand>
        <name>substrate</name>
    </ligand>
</feature>
<dbReference type="Gene3D" id="3.40.800.20">
    <property type="entry name" value="Histone deacetylase domain"/>
    <property type="match status" value="1"/>
</dbReference>
<keyword evidence="12" id="KW-1185">Reference proteome</keyword>
<sequence length="446" mass="50038">MDDSSRPTAPHSKERVSYFYNLQASTESYGEGHPMKPARLGLTHELVIGYGLHNYMNIYTPWPASTTQIEAFHSTDYVDALKRVTPNNYDKMAASIKRFGLGEDDCPVFSDMWDYFRMSCGGSIMAANYLGSGASDMAINWMGGLHHAKKSVASGFCYTNDIVLGILELLRYYQRVLYIDLDVHHGDGVQDAFYGSNRVMTLSIHAYDGAFFPGTGSLDESGIGRGKNYAVNVPLQMGIDDASYHWIFKEVARNVIDKFQPSAIVLQCGADSLAGDRLGSFNVSIKGHGECVRFIKSFGIPTMVLGGGGYTIRNVARCWAYETSVCCGVTVPNELPETVSYDYYGPDFVLHPNLTSPDRYSPNTRASLEKIRHRIVEQLRHVESAPSVQIHQIPPSFAQFNHLDGEWAVDFREDVQPDHRLRAEEFPVHRWKNSKTVDDNEFYDPF</sequence>
<dbReference type="SUPFAM" id="SSF52768">
    <property type="entry name" value="Arginase/deacetylase"/>
    <property type="match status" value="1"/>
</dbReference>
<keyword evidence="4" id="KW-0539">Nucleus</keyword>
<evidence type="ECO:0000256" key="4">
    <source>
        <dbReference type="PIRNR" id="PIRNR037913"/>
    </source>
</evidence>
<dbReference type="InterPro" id="IPR023801">
    <property type="entry name" value="His_deacetylse_dom"/>
</dbReference>
<gene>
    <name evidence="9" type="ORF">CAUPRSCDRAFT_6805</name>
    <name evidence="10" type="ORF">CXG81DRAFT_16007</name>
</gene>
<dbReference type="PANTHER" id="PTHR10625:SF10">
    <property type="entry name" value="HISTONE DEACETYLASE HDAC1"/>
    <property type="match status" value="1"/>
</dbReference>
<feature type="binding site" evidence="6">
    <location>
        <position position="155"/>
    </location>
    <ligand>
        <name>substrate</name>
    </ligand>
</feature>
<dbReference type="PRINTS" id="PR01271">
    <property type="entry name" value="HISDACETLASE"/>
</dbReference>
<comment type="catalytic activity">
    <reaction evidence="4">
        <text>N(6)-acetyl-L-lysyl-[histone] + H2O = L-lysyl-[histone] + acetate</text>
        <dbReference type="Rhea" id="RHEA:58196"/>
        <dbReference type="Rhea" id="RHEA-COMP:9845"/>
        <dbReference type="Rhea" id="RHEA-COMP:11338"/>
        <dbReference type="ChEBI" id="CHEBI:15377"/>
        <dbReference type="ChEBI" id="CHEBI:29969"/>
        <dbReference type="ChEBI" id="CHEBI:30089"/>
        <dbReference type="ChEBI" id="CHEBI:61930"/>
        <dbReference type="EC" id="3.5.1.98"/>
    </reaction>
</comment>
<evidence type="ECO:0000256" key="3">
    <source>
        <dbReference type="ARBA" id="ARBA00022853"/>
    </source>
</evidence>
<dbReference type="EMBL" id="ML014467">
    <property type="protein sequence ID" value="RKO98364.1"/>
    <property type="molecule type" value="Genomic_DNA"/>
</dbReference>
<feature type="binding site" evidence="7">
    <location>
        <position position="271"/>
    </location>
    <ligand>
        <name>a divalent metal cation</name>
        <dbReference type="ChEBI" id="CHEBI:60240"/>
    </ligand>
</feature>
<keyword evidence="7" id="KW-0479">Metal-binding</keyword>
<evidence type="ECO:0000259" key="8">
    <source>
        <dbReference type="Pfam" id="PF00850"/>
    </source>
</evidence>
<dbReference type="STRING" id="1555241.A0A4P9WY59"/>
<evidence type="ECO:0000256" key="1">
    <source>
        <dbReference type="ARBA" id="ARBA00012111"/>
    </source>
</evidence>
<dbReference type="GO" id="GO:0040029">
    <property type="term" value="P:epigenetic regulation of gene expression"/>
    <property type="evidence" value="ECO:0007669"/>
    <property type="project" value="TreeGrafter"/>
</dbReference>
<dbReference type="PIRSF" id="PIRSF037913">
    <property type="entry name" value="His_deacetylse_1"/>
    <property type="match status" value="1"/>
</dbReference>
<protein>
    <recommendedName>
        <fullName evidence="1 4">Histone deacetylase</fullName>
        <ecNumber evidence="1 4">3.5.1.98</ecNumber>
    </recommendedName>
</protein>
<keyword evidence="4" id="KW-0804">Transcription</keyword>
<dbReference type="InterPro" id="IPR023696">
    <property type="entry name" value="Ureohydrolase_dom_sf"/>
</dbReference>
<dbReference type="EMBL" id="ML009349">
    <property type="protein sequence ID" value="RKO97237.1"/>
    <property type="molecule type" value="Genomic_DNA"/>
</dbReference>
<evidence type="ECO:0000313" key="11">
    <source>
        <dbReference type="Proteomes" id="UP000268535"/>
    </source>
</evidence>
<dbReference type="Proteomes" id="UP000268535">
    <property type="component" value="Unassembled WGS sequence"/>
</dbReference>
<dbReference type="PRINTS" id="PR01270">
    <property type="entry name" value="HDASUPER"/>
</dbReference>
<dbReference type="GO" id="GO:0046872">
    <property type="term" value="F:metal ion binding"/>
    <property type="evidence" value="ECO:0007669"/>
    <property type="project" value="UniProtKB-KW"/>
</dbReference>
<dbReference type="Proteomes" id="UP000274922">
    <property type="component" value="Unassembled WGS sequence"/>
</dbReference>
<keyword evidence="4" id="KW-0805">Transcription regulation</keyword>
<feature type="active site" description="Proton acceptor" evidence="5">
    <location>
        <position position="147"/>
    </location>
</feature>
<evidence type="ECO:0000256" key="2">
    <source>
        <dbReference type="ARBA" id="ARBA00022801"/>
    </source>
</evidence>
<comment type="subcellular location">
    <subcellularLocation>
        <location evidence="4">Nucleus</location>
    </subcellularLocation>
</comment>
<keyword evidence="2 4" id="KW-0378">Hydrolase</keyword>
<dbReference type="GO" id="GO:0000118">
    <property type="term" value="C:histone deacetylase complex"/>
    <property type="evidence" value="ECO:0007669"/>
    <property type="project" value="UniProtKB-ARBA"/>
</dbReference>
<reference evidence="9" key="3">
    <citation type="submission" date="2018-08" db="EMBL/GenBank/DDBJ databases">
        <title>Leveraging single-cell genomics to expand the Fungal Tree of Life.</title>
        <authorList>
            <consortium name="DOE Joint Genome Institute"/>
            <person name="Ahrendt S.R."/>
            <person name="Quandt C.A."/>
            <person name="Ciobanu D."/>
            <person name="Clum A."/>
            <person name="Salamov A."/>
            <person name="Andreopoulos B."/>
            <person name="Cheng J.-F."/>
            <person name="Woyke T."/>
            <person name="Pelin A."/>
            <person name="Henrissat B."/>
            <person name="Reynolds N."/>
            <person name="Benny G.L."/>
            <person name="Smith M.E."/>
            <person name="James T.Y."/>
            <person name="Grigoriev I.V."/>
        </authorList>
    </citation>
    <scope>NUCLEOTIDE SEQUENCE</scope>
    <source>
        <strain evidence="9">ATCC 52028</strain>
    </source>
</reference>
<organism evidence="10 12">
    <name type="scientific">Caulochytrium protostelioides</name>
    <dbReference type="NCBI Taxonomy" id="1555241"/>
    <lineage>
        <taxon>Eukaryota</taxon>
        <taxon>Fungi</taxon>
        <taxon>Fungi incertae sedis</taxon>
        <taxon>Chytridiomycota</taxon>
        <taxon>Chytridiomycota incertae sedis</taxon>
        <taxon>Chytridiomycetes</taxon>
        <taxon>Caulochytriales</taxon>
        <taxon>Caulochytriaceae</taxon>
        <taxon>Caulochytrium</taxon>
    </lineage>
</organism>
<feature type="binding site" evidence="6">
    <location>
        <position position="105"/>
    </location>
    <ligand>
        <name>substrate</name>
    </ligand>
</feature>
<dbReference type="InterPro" id="IPR000286">
    <property type="entry name" value="HDACs"/>
</dbReference>
<evidence type="ECO:0000256" key="7">
    <source>
        <dbReference type="PIRSR" id="PIRSR037913-3"/>
    </source>
</evidence>
<evidence type="ECO:0000313" key="10">
    <source>
        <dbReference type="EMBL" id="RKO98364.1"/>
    </source>
</evidence>
<reference evidence="10" key="2">
    <citation type="submission" date="2018-04" db="EMBL/GenBank/DDBJ databases">
        <title>Leveraging single-cell genomics to expand the Fungal Tree of Life.</title>
        <authorList>
            <consortium name="DOE Joint Genome Institute"/>
            <person name="Ahrendt S.R."/>
            <person name="Quandt C.A."/>
            <person name="Ciobanu D."/>
            <person name="Clum A."/>
            <person name="Salamov A."/>
            <person name="Andreopoulos B."/>
            <person name="Cheng J.-F."/>
            <person name="Woyke T."/>
            <person name="Pelin A."/>
            <person name="Henrissat B."/>
            <person name="Benny G.L."/>
            <person name="Smith M.E."/>
            <person name="James T.Y."/>
            <person name="Grigoriev I.V."/>
        </authorList>
    </citation>
    <scope>NUCLEOTIDE SEQUENCE</scope>
    <source>
        <strain evidence="10">ATCC 52028</strain>
    </source>
</reference>
<feature type="binding site" evidence="7">
    <location>
        <position position="184"/>
    </location>
    <ligand>
        <name>a divalent metal cation</name>
        <dbReference type="ChEBI" id="CHEBI:60240"/>
    </ligand>
</feature>
<dbReference type="Pfam" id="PF00850">
    <property type="entry name" value="Hist_deacetyl"/>
    <property type="match status" value="1"/>
</dbReference>
<dbReference type="InterPro" id="IPR037138">
    <property type="entry name" value="His_deacetylse_dom_sf"/>
</dbReference>
<proteinExistence type="inferred from homology"/>
<dbReference type="EC" id="3.5.1.98" evidence="1 4"/>
<keyword evidence="3 4" id="KW-0156">Chromatin regulator</keyword>
<evidence type="ECO:0000313" key="9">
    <source>
        <dbReference type="EMBL" id="RKO97237.1"/>
    </source>
</evidence>
<reference evidence="11 12" key="1">
    <citation type="journal article" date="2018" name="Nat. Microbiol.">
        <title>Leveraging single-cell genomics to expand the fungal tree of life.</title>
        <authorList>
            <person name="Ahrendt S.R."/>
            <person name="Quandt C.A."/>
            <person name="Ciobanu D."/>
            <person name="Clum A."/>
            <person name="Salamov A."/>
            <person name="Andreopoulos B."/>
            <person name="Cheng J.F."/>
            <person name="Woyke T."/>
            <person name="Pelin A."/>
            <person name="Henrissat B."/>
            <person name="Reynolds N.K."/>
            <person name="Benny G.L."/>
            <person name="Smith M.E."/>
            <person name="James T.Y."/>
            <person name="Grigoriev I.V."/>
        </authorList>
    </citation>
    <scope>NUCLEOTIDE SEQUENCE [LARGE SCALE GENOMIC DNA]</scope>
    <source>
        <strain evidence="11 12">ATCC 52028</strain>
    </source>
</reference>
<dbReference type="OrthoDB" id="1918432at2759"/>
<name>A0A4P9WY59_9FUNG</name>
<dbReference type="PANTHER" id="PTHR10625">
    <property type="entry name" value="HISTONE DEACETYLASE HDAC1-RELATED"/>
    <property type="match status" value="1"/>
</dbReference>
<dbReference type="AlphaFoldDB" id="A0A4P9WY59"/>